<dbReference type="SUPFAM" id="SSF81301">
    <property type="entry name" value="Nucleotidyltransferase"/>
    <property type="match status" value="1"/>
</dbReference>
<feature type="domain" description="Polymerase beta nucleotidyltransferase" evidence="1">
    <location>
        <begin position="92"/>
        <end position="150"/>
    </location>
</feature>
<dbReference type="InterPro" id="IPR043519">
    <property type="entry name" value="NT_sf"/>
</dbReference>
<organism evidence="2 3">
    <name type="scientific">Candidatus Taenaricola geysiri</name>
    <dbReference type="NCBI Taxonomy" id="1974752"/>
    <lineage>
        <taxon>Bacteria</taxon>
        <taxon>Pseudomonadati</taxon>
        <taxon>Candidatus Omnitrophota</taxon>
        <taxon>Candidatus Taenaricola</taxon>
    </lineage>
</organism>
<reference evidence="2 3" key="1">
    <citation type="submission" date="2017-09" db="EMBL/GenBank/DDBJ databases">
        <title>Depth-based differentiation of microbial function through sediment-hosted aquifers and enrichment of novel symbionts in the deep terrestrial subsurface.</title>
        <authorList>
            <person name="Probst A.J."/>
            <person name="Ladd B."/>
            <person name="Jarett J.K."/>
            <person name="Geller-Mcgrath D.E."/>
            <person name="Sieber C.M."/>
            <person name="Emerson J.B."/>
            <person name="Anantharaman K."/>
            <person name="Thomas B.C."/>
            <person name="Malmstrom R."/>
            <person name="Stieglmeier M."/>
            <person name="Klingl A."/>
            <person name="Woyke T."/>
            <person name="Ryan C.M."/>
            <person name="Banfield J.F."/>
        </authorList>
    </citation>
    <scope>NUCLEOTIDE SEQUENCE [LARGE SCALE GENOMIC DNA]</scope>
    <source>
        <strain evidence="2">CG12_big_fil_rev_8_21_14_0_65_43_15</strain>
    </source>
</reference>
<evidence type="ECO:0000313" key="3">
    <source>
        <dbReference type="Proteomes" id="UP000231267"/>
    </source>
</evidence>
<name>A0A2J0LD77_9BACT</name>
<dbReference type="InterPro" id="IPR011991">
    <property type="entry name" value="ArsR-like_HTH"/>
</dbReference>
<sequence>MLQKLMGSKTRAKILTLFIINPKREYYAREIERELKSNFEAIRTELINLEKLRILISRISGKQRYYSMNLKHVLFPEFKSMILKTIGLGDVLKNAFRNTGKIEVAFIYGSYAKNSEDAESDIDLFVVSSISMKDLQAVISGIENKFQREINPTIYPRAELQDKYRTKNHFILSVLKEPKIFLKGDEHGLRELVKDR</sequence>
<evidence type="ECO:0000313" key="2">
    <source>
        <dbReference type="EMBL" id="PIW65792.1"/>
    </source>
</evidence>
<accession>A0A2J0LD77</accession>
<dbReference type="SUPFAM" id="SSF46785">
    <property type="entry name" value="Winged helix' DNA-binding domain"/>
    <property type="match status" value="1"/>
</dbReference>
<evidence type="ECO:0000259" key="1">
    <source>
        <dbReference type="Pfam" id="PF18765"/>
    </source>
</evidence>
<dbReference type="CDD" id="cd05403">
    <property type="entry name" value="NT_KNTase_like"/>
    <property type="match status" value="1"/>
</dbReference>
<proteinExistence type="predicted"/>
<dbReference type="EMBL" id="PFGP01000152">
    <property type="protein sequence ID" value="PIW65792.1"/>
    <property type="molecule type" value="Genomic_DNA"/>
</dbReference>
<protein>
    <recommendedName>
        <fullName evidence="1">Polymerase beta nucleotidyltransferase domain-containing protein</fullName>
    </recommendedName>
</protein>
<comment type="caution">
    <text evidence="2">The sequence shown here is derived from an EMBL/GenBank/DDBJ whole genome shotgun (WGS) entry which is preliminary data.</text>
</comment>
<dbReference type="GO" id="GO:0006355">
    <property type="term" value="P:regulation of DNA-templated transcription"/>
    <property type="evidence" value="ECO:0007669"/>
    <property type="project" value="UniProtKB-ARBA"/>
</dbReference>
<dbReference type="Pfam" id="PF18765">
    <property type="entry name" value="Polbeta"/>
    <property type="match status" value="1"/>
</dbReference>
<dbReference type="Proteomes" id="UP000231267">
    <property type="component" value="Unassembled WGS sequence"/>
</dbReference>
<dbReference type="InterPro" id="IPR041633">
    <property type="entry name" value="Polbeta"/>
</dbReference>
<dbReference type="AlphaFoldDB" id="A0A2J0LD77"/>
<dbReference type="Gene3D" id="3.30.460.10">
    <property type="entry name" value="Beta Polymerase, domain 2"/>
    <property type="match status" value="1"/>
</dbReference>
<dbReference type="CDD" id="cd00090">
    <property type="entry name" value="HTH_ARSR"/>
    <property type="match status" value="1"/>
</dbReference>
<gene>
    <name evidence="2" type="ORF">COW11_06610</name>
</gene>
<dbReference type="InterPro" id="IPR036390">
    <property type="entry name" value="WH_DNA-bd_sf"/>
</dbReference>
<dbReference type="InterPro" id="IPR036388">
    <property type="entry name" value="WH-like_DNA-bd_sf"/>
</dbReference>
<dbReference type="Gene3D" id="1.10.10.10">
    <property type="entry name" value="Winged helix-like DNA-binding domain superfamily/Winged helix DNA-binding domain"/>
    <property type="match status" value="1"/>
</dbReference>